<sequence length="570" mass="60323">MLSDLFRMDTVHGRVVYRKTANLSTRRDSIGRSLLRTESTSNLLYNRQDQQSSLTLDSRVIASGFTDNGLDQREPGQVASLTSTNNFVNFCLTAPNLPITNGRQIQSGSCNPAPLGAAPSVDNMPSTKFINPGNGAKLKAGDPFTISVATQKLGTGSFTNIQETFLAAPQQLNSNGLVTGYYTIVIDELSSPVQTTPTDPKQFVLWRALFGVAQNGVVSADVDTGLPAGSYRLTATPYTANHQPILSPIEQHGFFGDVVYFSVTGNARVSVISTQFPASTGFATPIGTGSATPIGTGSATPIGTGSTTPTSSNLSDGRSDSRVDIGAVVGGVVSGVLFLALLIVSWLSLRSCRRHRVPTSATSAVNRLLPRPGRMSRLLNIFRRVTIPTFIQLEERHASASNTSVQQTPASDASRDELMLAAAQAAPDTTLRGVDSGTAENRTDVKDSGFAESTRPSASSGSSVRQTDWSLHPDSASSPQQSIHNRASRTRVGDMTRQALAGSIASDATLAAWLSKDSGSRPESPQPSAPLPSSPIPLPADSDVVPFRAPNERVPSWSTMSPVPSYHTHA</sequence>
<dbReference type="EMBL" id="JBANRG010000005">
    <property type="protein sequence ID" value="KAK7466369.1"/>
    <property type="molecule type" value="Genomic_DNA"/>
</dbReference>
<proteinExistence type="predicted"/>
<feature type="compositionally biased region" description="Polar residues" evidence="1">
    <location>
        <begin position="454"/>
        <end position="485"/>
    </location>
</feature>
<keyword evidence="2" id="KW-0812">Transmembrane</keyword>
<dbReference type="PANTHER" id="PTHR34587">
    <property type="entry name" value="VWFA DOMAIN-CONTAINING PROTEIN"/>
    <property type="match status" value="1"/>
</dbReference>
<evidence type="ECO:0000313" key="3">
    <source>
        <dbReference type="EMBL" id="KAK7466369.1"/>
    </source>
</evidence>
<dbReference type="Proteomes" id="UP001498398">
    <property type="component" value="Unassembled WGS sequence"/>
</dbReference>
<gene>
    <name evidence="3" type="ORF">VKT23_005096</name>
</gene>
<keyword evidence="2" id="KW-0472">Membrane</keyword>
<feature type="compositionally biased region" description="Low complexity" evidence="1">
    <location>
        <begin position="293"/>
        <end position="312"/>
    </location>
</feature>
<reference evidence="3 4" key="1">
    <citation type="submission" date="2024-01" db="EMBL/GenBank/DDBJ databases">
        <title>A draft genome for the cacao thread blight pathogen Marasmiellus scandens.</title>
        <authorList>
            <person name="Baruah I.K."/>
            <person name="Leung J."/>
            <person name="Bukari Y."/>
            <person name="Amoako-Attah I."/>
            <person name="Meinhardt L.W."/>
            <person name="Bailey B.A."/>
            <person name="Cohen S.P."/>
        </authorList>
    </citation>
    <scope>NUCLEOTIDE SEQUENCE [LARGE SCALE GENOMIC DNA]</scope>
    <source>
        <strain evidence="3 4">GH-19</strain>
    </source>
</reference>
<protein>
    <submittedName>
        <fullName evidence="3">Uncharacterized protein</fullName>
    </submittedName>
</protein>
<organism evidence="3 4">
    <name type="scientific">Marasmiellus scandens</name>
    <dbReference type="NCBI Taxonomy" id="2682957"/>
    <lineage>
        <taxon>Eukaryota</taxon>
        <taxon>Fungi</taxon>
        <taxon>Dikarya</taxon>
        <taxon>Basidiomycota</taxon>
        <taxon>Agaricomycotina</taxon>
        <taxon>Agaricomycetes</taxon>
        <taxon>Agaricomycetidae</taxon>
        <taxon>Agaricales</taxon>
        <taxon>Marasmiineae</taxon>
        <taxon>Omphalotaceae</taxon>
        <taxon>Marasmiellus</taxon>
    </lineage>
</organism>
<evidence type="ECO:0000313" key="4">
    <source>
        <dbReference type="Proteomes" id="UP001498398"/>
    </source>
</evidence>
<accession>A0ABR1JU48</accession>
<feature type="region of interest" description="Disordered" evidence="1">
    <location>
        <begin position="515"/>
        <end position="570"/>
    </location>
</feature>
<keyword evidence="4" id="KW-1185">Reference proteome</keyword>
<comment type="caution">
    <text evidence="3">The sequence shown here is derived from an EMBL/GenBank/DDBJ whole genome shotgun (WGS) entry which is preliminary data.</text>
</comment>
<feature type="transmembrane region" description="Helical" evidence="2">
    <location>
        <begin position="325"/>
        <end position="349"/>
    </location>
</feature>
<dbReference type="PANTHER" id="PTHR34587:SF2">
    <property type="entry name" value="G-PROTEIN COUPLED RECEPTORS FAMILY 1 PROFILE DOMAIN-CONTAINING PROTEIN"/>
    <property type="match status" value="1"/>
</dbReference>
<feature type="region of interest" description="Disordered" evidence="1">
    <location>
        <begin position="424"/>
        <end position="494"/>
    </location>
</feature>
<dbReference type="InterPro" id="IPR053216">
    <property type="entry name" value="Appressorial_penetr-assoc"/>
</dbReference>
<evidence type="ECO:0000256" key="1">
    <source>
        <dbReference type="SAM" id="MobiDB-lite"/>
    </source>
</evidence>
<keyword evidence="2" id="KW-1133">Transmembrane helix</keyword>
<feature type="compositionally biased region" description="Pro residues" evidence="1">
    <location>
        <begin position="524"/>
        <end position="538"/>
    </location>
</feature>
<evidence type="ECO:0000256" key="2">
    <source>
        <dbReference type="SAM" id="Phobius"/>
    </source>
</evidence>
<name>A0ABR1JU48_9AGAR</name>
<feature type="region of interest" description="Disordered" evidence="1">
    <location>
        <begin position="293"/>
        <end position="319"/>
    </location>
</feature>